<dbReference type="PANTHER" id="PTHR43685">
    <property type="entry name" value="GLYCOSYLTRANSFERASE"/>
    <property type="match status" value="1"/>
</dbReference>
<organism evidence="3 4">
    <name type="scientific">Pedobacter rhodius</name>
    <dbReference type="NCBI Taxonomy" id="3004098"/>
    <lineage>
        <taxon>Bacteria</taxon>
        <taxon>Pseudomonadati</taxon>
        <taxon>Bacteroidota</taxon>
        <taxon>Sphingobacteriia</taxon>
        <taxon>Sphingobacteriales</taxon>
        <taxon>Sphingobacteriaceae</taxon>
        <taxon>Pedobacter</taxon>
    </lineage>
</organism>
<dbReference type="RefSeq" id="WP_269413643.1">
    <property type="nucleotide sequence ID" value="NZ_JAPWGL010000001.1"/>
</dbReference>
<dbReference type="PANTHER" id="PTHR43685:SF2">
    <property type="entry name" value="GLYCOSYLTRANSFERASE 2-LIKE DOMAIN-CONTAINING PROTEIN"/>
    <property type="match status" value="1"/>
</dbReference>
<gene>
    <name evidence="3" type="ORF">O0931_00695</name>
</gene>
<protein>
    <submittedName>
        <fullName evidence="3">Glycosyltransferase family 2 protein</fullName>
    </submittedName>
</protein>
<dbReference type="EMBL" id="JAPWGL010000001">
    <property type="protein sequence ID" value="MCZ4221806.1"/>
    <property type="molecule type" value="Genomic_DNA"/>
</dbReference>
<keyword evidence="1" id="KW-1133">Transmembrane helix</keyword>
<dbReference type="SUPFAM" id="SSF53448">
    <property type="entry name" value="Nucleotide-diphospho-sugar transferases"/>
    <property type="match status" value="1"/>
</dbReference>
<dbReference type="InterPro" id="IPR050834">
    <property type="entry name" value="Glycosyltransf_2"/>
</dbReference>
<keyword evidence="1" id="KW-0472">Membrane</keyword>
<feature type="transmembrane region" description="Helical" evidence="1">
    <location>
        <begin position="247"/>
        <end position="263"/>
    </location>
</feature>
<evidence type="ECO:0000259" key="2">
    <source>
        <dbReference type="Pfam" id="PF00535"/>
    </source>
</evidence>
<proteinExistence type="predicted"/>
<name>A0ABT4KSV8_9SPHI</name>
<dbReference type="InterPro" id="IPR029044">
    <property type="entry name" value="Nucleotide-diphossugar_trans"/>
</dbReference>
<dbReference type="Gene3D" id="3.90.550.10">
    <property type="entry name" value="Spore Coat Polysaccharide Biosynthesis Protein SpsA, Chain A"/>
    <property type="match status" value="1"/>
</dbReference>
<dbReference type="Pfam" id="PF00535">
    <property type="entry name" value="Glycos_transf_2"/>
    <property type="match status" value="1"/>
</dbReference>
<dbReference type="CDD" id="cd00761">
    <property type="entry name" value="Glyco_tranf_GTA_type"/>
    <property type="match status" value="1"/>
</dbReference>
<evidence type="ECO:0000313" key="4">
    <source>
        <dbReference type="Proteomes" id="UP001144341"/>
    </source>
</evidence>
<accession>A0ABT4KSV8</accession>
<dbReference type="Proteomes" id="UP001144341">
    <property type="component" value="Unassembled WGS sequence"/>
</dbReference>
<feature type="domain" description="Glycosyltransferase 2-like" evidence="2">
    <location>
        <begin position="5"/>
        <end position="110"/>
    </location>
</feature>
<evidence type="ECO:0000256" key="1">
    <source>
        <dbReference type="SAM" id="Phobius"/>
    </source>
</evidence>
<sequence>MIYYSCIITCYNREKLIKRAIDSILNQTDQHFEILVVDDCSTDNSIAIIEQINDKRIKLIRHSVNKGQNAALNTGVAHAKYDHLGFLDSDDIWNPEYLAEMSRIYKDNPHIKFAYCNLVNGPLWTLEGNQKYAEVLNQGFLSSMITITAKKEAVVAAGGFDLKYKICQDDDFCFRMAKLFPFKVNLLQMAMVYGDDNSMTEDRMAVAEGWAFLFRNYRKDILKFCGDNIYSKHMLAVATRFFECNNFLTGIYYYFIAIFYFLLPSKKTYSFSKKDFRVQSTNILRMYYRRFKTRSQKPSND</sequence>
<keyword evidence="1" id="KW-0812">Transmembrane</keyword>
<keyword evidence="4" id="KW-1185">Reference proteome</keyword>
<reference evidence="3" key="1">
    <citation type="submission" date="2022-12" db="EMBL/GenBank/DDBJ databases">
        <title>Genome sequence of SJ11.</title>
        <authorList>
            <person name="Woo H."/>
        </authorList>
    </citation>
    <scope>NUCLEOTIDE SEQUENCE</scope>
    <source>
        <strain evidence="3">SJ11</strain>
    </source>
</reference>
<dbReference type="InterPro" id="IPR001173">
    <property type="entry name" value="Glyco_trans_2-like"/>
</dbReference>
<evidence type="ECO:0000313" key="3">
    <source>
        <dbReference type="EMBL" id="MCZ4221806.1"/>
    </source>
</evidence>
<comment type="caution">
    <text evidence="3">The sequence shown here is derived from an EMBL/GenBank/DDBJ whole genome shotgun (WGS) entry which is preliminary data.</text>
</comment>